<dbReference type="AlphaFoldDB" id="A0A923SHW0"/>
<feature type="domain" description="Glycosyltransferase 2-like" evidence="4">
    <location>
        <begin position="8"/>
        <end position="107"/>
    </location>
</feature>
<dbReference type="PANTHER" id="PTHR43179">
    <property type="entry name" value="RHAMNOSYLTRANSFERASE WBBL"/>
    <property type="match status" value="1"/>
</dbReference>
<dbReference type="Proteomes" id="UP000603640">
    <property type="component" value="Unassembled WGS sequence"/>
</dbReference>
<comment type="similarity">
    <text evidence="1">Belongs to the glycosyltransferase 2 family.</text>
</comment>
<evidence type="ECO:0000256" key="1">
    <source>
        <dbReference type="ARBA" id="ARBA00006739"/>
    </source>
</evidence>
<protein>
    <submittedName>
        <fullName evidence="5">Glycosyltransferase family 2 protein</fullName>
    </submittedName>
</protein>
<organism evidence="5 6">
    <name type="scientific">Pontibacter cellulosilyticus</name>
    <dbReference type="NCBI Taxonomy" id="1720253"/>
    <lineage>
        <taxon>Bacteria</taxon>
        <taxon>Pseudomonadati</taxon>
        <taxon>Bacteroidota</taxon>
        <taxon>Cytophagia</taxon>
        <taxon>Cytophagales</taxon>
        <taxon>Hymenobacteraceae</taxon>
        <taxon>Pontibacter</taxon>
    </lineage>
</organism>
<dbReference type="RefSeq" id="WP_187066068.1">
    <property type="nucleotide sequence ID" value="NZ_JACRVF010000001.1"/>
</dbReference>
<sequence length="281" mass="32486">MSFSIAGVVVLYNPDSEVLNNLRSYCNSISKLYIVDNSECPSEELIVNLKLINAEYIPFNQNQGIAKALNIGASRAIEDGFDWLLTMDQDSEATKGMVQELINSTGNFDRNSIGIVSPQHILDSKPVHKSFDVEEVTVVMTSGNLLNLKAYQKVGPFRDDFFIDYVDHEYCLRLKYYGYKILVNHKAILNHQLGQNKAYNALGKTVTTTHHNCTRRYYITRNRLQVLKEYKELFPEYYKTELRNNIKELIKVFFFENNKFGKLKSIIRGYKDYRKGKFGKL</sequence>
<evidence type="ECO:0000256" key="3">
    <source>
        <dbReference type="ARBA" id="ARBA00022679"/>
    </source>
</evidence>
<keyword evidence="2" id="KW-0328">Glycosyltransferase</keyword>
<accession>A0A923SHW0</accession>
<dbReference type="Pfam" id="PF00535">
    <property type="entry name" value="Glycos_transf_2"/>
    <property type="match status" value="1"/>
</dbReference>
<reference evidence="5" key="1">
    <citation type="submission" date="2020-08" db="EMBL/GenBank/DDBJ databases">
        <title>Pontibacter sp. SD6 16S ribosomal RNA gene Genome sequencing and assembly.</title>
        <authorList>
            <person name="Kang M."/>
        </authorList>
    </citation>
    <scope>NUCLEOTIDE SEQUENCE</scope>
    <source>
        <strain evidence="5">SD6</strain>
    </source>
</reference>
<gene>
    <name evidence="5" type="ORF">H8S84_04575</name>
</gene>
<name>A0A923SHW0_9BACT</name>
<comment type="caution">
    <text evidence="5">The sequence shown here is derived from an EMBL/GenBank/DDBJ whole genome shotgun (WGS) entry which is preliminary data.</text>
</comment>
<evidence type="ECO:0000313" key="5">
    <source>
        <dbReference type="EMBL" id="MBC5992108.1"/>
    </source>
</evidence>
<dbReference type="PANTHER" id="PTHR43179:SF12">
    <property type="entry name" value="GALACTOFURANOSYLTRANSFERASE GLFT2"/>
    <property type="match status" value="1"/>
</dbReference>
<keyword evidence="6" id="KW-1185">Reference proteome</keyword>
<dbReference type="InterPro" id="IPR001173">
    <property type="entry name" value="Glyco_trans_2-like"/>
</dbReference>
<dbReference type="InterPro" id="IPR029044">
    <property type="entry name" value="Nucleotide-diphossugar_trans"/>
</dbReference>
<evidence type="ECO:0000256" key="2">
    <source>
        <dbReference type="ARBA" id="ARBA00022676"/>
    </source>
</evidence>
<dbReference type="CDD" id="cd02526">
    <property type="entry name" value="GT2_RfbF_like"/>
    <property type="match status" value="1"/>
</dbReference>
<dbReference type="Gene3D" id="3.90.550.10">
    <property type="entry name" value="Spore Coat Polysaccharide Biosynthesis Protein SpsA, Chain A"/>
    <property type="match status" value="1"/>
</dbReference>
<dbReference type="EMBL" id="JACRVF010000001">
    <property type="protein sequence ID" value="MBC5992108.1"/>
    <property type="molecule type" value="Genomic_DNA"/>
</dbReference>
<evidence type="ECO:0000313" key="6">
    <source>
        <dbReference type="Proteomes" id="UP000603640"/>
    </source>
</evidence>
<evidence type="ECO:0000259" key="4">
    <source>
        <dbReference type="Pfam" id="PF00535"/>
    </source>
</evidence>
<dbReference type="GO" id="GO:0016757">
    <property type="term" value="F:glycosyltransferase activity"/>
    <property type="evidence" value="ECO:0007669"/>
    <property type="project" value="UniProtKB-KW"/>
</dbReference>
<dbReference type="SUPFAM" id="SSF53448">
    <property type="entry name" value="Nucleotide-diphospho-sugar transferases"/>
    <property type="match status" value="1"/>
</dbReference>
<keyword evidence="3" id="KW-0808">Transferase</keyword>
<proteinExistence type="inferred from homology"/>